<dbReference type="SMART" id="SM00850">
    <property type="entry name" value="LytTR"/>
    <property type="match status" value="1"/>
</dbReference>
<reference key="2">
    <citation type="submission" date="2011-04" db="EMBL/GenBank/DDBJ databases">
        <title>Complete sequence of chromosome of Haliscomenobacter hydrossis DSM 1100.</title>
        <authorList>
            <consortium name="US DOE Joint Genome Institute (JGI-PGF)"/>
            <person name="Lucas S."/>
            <person name="Han J."/>
            <person name="Lapidus A."/>
            <person name="Bruce D."/>
            <person name="Goodwin L."/>
            <person name="Pitluck S."/>
            <person name="Peters L."/>
            <person name="Kyrpides N."/>
            <person name="Mavromatis K."/>
            <person name="Ivanova N."/>
            <person name="Ovchinnikova G."/>
            <person name="Pagani I."/>
            <person name="Daligault H."/>
            <person name="Detter J.C."/>
            <person name="Han C."/>
            <person name="Land M."/>
            <person name="Hauser L."/>
            <person name="Markowitz V."/>
            <person name="Cheng J.-F."/>
            <person name="Hugenholtz P."/>
            <person name="Woyke T."/>
            <person name="Wu D."/>
            <person name="Verbarg S."/>
            <person name="Frueling A."/>
            <person name="Brambilla E."/>
            <person name="Klenk H.-P."/>
            <person name="Eisen J.A."/>
        </authorList>
    </citation>
    <scope>NUCLEOTIDE SEQUENCE</scope>
    <source>
        <strain>DSM 1100</strain>
    </source>
</reference>
<dbReference type="KEGG" id="hhy:Halhy_4339"/>
<feature type="transmembrane region" description="Helical" evidence="1">
    <location>
        <begin position="79"/>
        <end position="102"/>
    </location>
</feature>
<organism evidence="3 4">
    <name type="scientific">Haliscomenobacter hydrossis (strain ATCC 27775 / DSM 1100 / LMG 10767 / O)</name>
    <dbReference type="NCBI Taxonomy" id="760192"/>
    <lineage>
        <taxon>Bacteria</taxon>
        <taxon>Pseudomonadati</taxon>
        <taxon>Bacteroidota</taxon>
        <taxon>Saprospiria</taxon>
        <taxon>Saprospirales</taxon>
        <taxon>Haliscomenobacteraceae</taxon>
        <taxon>Haliscomenobacter</taxon>
    </lineage>
</organism>
<accession>F4KPT3</accession>
<feature type="transmembrane region" description="Helical" evidence="1">
    <location>
        <begin position="122"/>
        <end position="140"/>
    </location>
</feature>
<keyword evidence="1" id="KW-1133">Transmembrane helix</keyword>
<reference evidence="3 4" key="1">
    <citation type="journal article" date="2011" name="Stand. Genomic Sci.">
        <title>Complete genome sequence of Haliscomenobacter hydrossis type strain (O).</title>
        <authorList>
            <consortium name="US DOE Joint Genome Institute (JGI-PGF)"/>
            <person name="Daligault H."/>
            <person name="Lapidus A."/>
            <person name="Zeytun A."/>
            <person name="Nolan M."/>
            <person name="Lucas S."/>
            <person name="Del Rio T.G."/>
            <person name="Tice H."/>
            <person name="Cheng J.F."/>
            <person name="Tapia R."/>
            <person name="Han C."/>
            <person name="Goodwin L."/>
            <person name="Pitluck S."/>
            <person name="Liolios K."/>
            <person name="Pagani I."/>
            <person name="Ivanova N."/>
            <person name="Huntemann M."/>
            <person name="Mavromatis K."/>
            <person name="Mikhailova N."/>
            <person name="Pati A."/>
            <person name="Chen A."/>
            <person name="Palaniappan K."/>
            <person name="Land M."/>
            <person name="Hauser L."/>
            <person name="Brambilla E.M."/>
            <person name="Rohde M."/>
            <person name="Verbarg S."/>
            <person name="Goker M."/>
            <person name="Bristow J."/>
            <person name="Eisen J.A."/>
            <person name="Markowitz V."/>
            <person name="Hugenholtz P."/>
            <person name="Kyrpides N.C."/>
            <person name="Klenk H.P."/>
            <person name="Woyke T."/>
        </authorList>
    </citation>
    <scope>NUCLEOTIDE SEQUENCE [LARGE SCALE GENOMIC DNA]</scope>
    <source>
        <strain evidence="4">ATCC 27775 / DSM 1100 / LMG 10767 / O</strain>
    </source>
</reference>
<sequence>MTRTYPDIWIRIIGSIFLAHFIKILGHSERLWEIVMEPAYFIEVLIGGAINFCIWSLIRLISIWLDARYDWLEQSMMRAFLQLVLGFVAPVLLSFFSMYLFFIHIAGDSIFNSNWLYMEYRVVLFYLAMMNVFYLGYYFYQRFRQAERELEGLRTRAPEPVPLSSSLTTVPSNVQVIIANKGARQVPVAIDELAYCFLQDDIYYLKTFDEQQLMAAQTLDELAAILPGSQFFRINRQILASAKACASFRSIANGKLEVSLSPAMPEAAIVSQKKAAAFKVWLVNR</sequence>
<feature type="transmembrane region" description="Helical" evidence="1">
    <location>
        <begin position="9"/>
        <end position="26"/>
    </location>
</feature>
<dbReference type="STRING" id="760192.Halhy_4339"/>
<evidence type="ECO:0000313" key="3">
    <source>
        <dbReference type="EMBL" id="AEE52183.1"/>
    </source>
</evidence>
<dbReference type="InterPro" id="IPR007492">
    <property type="entry name" value="LytTR_DNA-bd_dom"/>
</dbReference>
<keyword evidence="1" id="KW-0812">Transmembrane</keyword>
<dbReference type="Pfam" id="PF04397">
    <property type="entry name" value="LytTR"/>
    <property type="match status" value="1"/>
</dbReference>
<dbReference type="HOGENOM" id="CLU_868518_0_0_10"/>
<dbReference type="Gene3D" id="2.40.50.40">
    <property type="match status" value="1"/>
</dbReference>
<keyword evidence="1" id="KW-0472">Membrane</keyword>
<feature type="domain" description="HTH LytTR-type" evidence="2">
    <location>
        <begin position="183"/>
        <end position="283"/>
    </location>
</feature>
<gene>
    <name evidence="3" type="ordered locus">Halhy_4339</name>
</gene>
<protein>
    <submittedName>
        <fullName evidence="3">LytTr DNA-binding region</fullName>
    </submittedName>
</protein>
<keyword evidence="4" id="KW-1185">Reference proteome</keyword>
<proteinExistence type="predicted"/>
<evidence type="ECO:0000256" key="1">
    <source>
        <dbReference type="SAM" id="Phobius"/>
    </source>
</evidence>
<dbReference type="EMBL" id="CP002691">
    <property type="protein sequence ID" value="AEE52183.1"/>
    <property type="molecule type" value="Genomic_DNA"/>
</dbReference>
<dbReference type="AlphaFoldDB" id="F4KPT3"/>
<evidence type="ECO:0000259" key="2">
    <source>
        <dbReference type="SMART" id="SM00850"/>
    </source>
</evidence>
<dbReference type="eggNOG" id="COG3279">
    <property type="taxonomic scope" value="Bacteria"/>
</dbReference>
<feature type="transmembrane region" description="Helical" evidence="1">
    <location>
        <begin position="38"/>
        <end position="58"/>
    </location>
</feature>
<keyword evidence="3" id="KW-0238">DNA-binding</keyword>
<dbReference type="Proteomes" id="UP000008461">
    <property type="component" value="Chromosome"/>
</dbReference>
<name>F4KPT3_HALH1</name>
<evidence type="ECO:0000313" key="4">
    <source>
        <dbReference type="Proteomes" id="UP000008461"/>
    </source>
</evidence>
<dbReference type="GO" id="GO:0003677">
    <property type="term" value="F:DNA binding"/>
    <property type="evidence" value="ECO:0007669"/>
    <property type="project" value="UniProtKB-KW"/>
</dbReference>